<feature type="transmembrane region" description="Helical" evidence="5">
    <location>
        <begin position="342"/>
        <end position="362"/>
    </location>
</feature>
<accession>A0A2N5NYW1</accession>
<comment type="subcellular location">
    <subcellularLocation>
        <location evidence="1">Membrane</location>
        <topology evidence="1">Multi-pass membrane protein</topology>
    </subcellularLocation>
</comment>
<feature type="transmembrane region" description="Helical" evidence="5">
    <location>
        <begin position="199"/>
        <end position="215"/>
    </location>
</feature>
<feature type="transmembrane region" description="Helical" evidence="5">
    <location>
        <begin position="76"/>
        <end position="96"/>
    </location>
</feature>
<evidence type="ECO:0000313" key="7">
    <source>
        <dbReference type="Proteomes" id="UP000234891"/>
    </source>
</evidence>
<feature type="transmembrane region" description="Helical" evidence="5">
    <location>
        <begin position="32"/>
        <end position="55"/>
    </location>
</feature>
<feature type="transmembrane region" description="Helical" evidence="5">
    <location>
        <begin position="102"/>
        <end position="125"/>
    </location>
</feature>
<feature type="transmembrane region" description="Helical" evidence="5">
    <location>
        <begin position="235"/>
        <end position="254"/>
    </location>
</feature>
<keyword evidence="4 5" id="KW-0472">Membrane</keyword>
<dbReference type="Proteomes" id="UP000234891">
    <property type="component" value="Unassembled WGS sequence"/>
</dbReference>
<keyword evidence="3 5" id="KW-1133">Transmembrane helix</keyword>
<evidence type="ECO:0000256" key="2">
    <source>
        <dbReference type="ARBA" id="ARBA00022692"/>
    </source>
</evidence>
<dbReference type="AlphaFoldDB" id="A0A2N5NYW1"/>
<name>A0A2N5NYW1_MEDGN</name>
<dbReference type="InterPro" id="IPR002797">
    <property type="entry name" value="Polysacc_synth"/>
</dbReference>
<dbReference type="InterPro" id="IPR052556">
    <property type="entry name" value="PolySynth_Transporter"/>
</dbReference>
<proteinExistence type="predicted"/>
<reference evidence="6 7" key="1">
    <citation type="journal article" date="2017" name="Genome Med.">
        <title>A novel Ruminococcus gnavus clade enriched in inflammatory bowel disease patients.</title>
        <authorList>
            <person name="Hall A.B."/>
            <person name="Yassour M."/>
            <person name="Sauk J."/>
            <person name="Garner A."/>
            <person name="Jiang X."/>
            <person name="Arthur T."/>
            <person name="Lagoudas G.K."/>
            <person name="Vatanen T."/>
            <person name="Fornelos N."/>
            <person name="Wilson R."/>
            <person name="Bertha M."/>
            <person name="Cohen M."/>
            <person name="Garber J."/>
            <person name="Khalili H."/>
            <person name="Gevers D."/>
            <person name="Ananthakrishnan A.N."/>
            <person name="Kugathasan S."/>
            <person name="Lander E.S."/>
            <person name="Blainey P."/>
            <person name="Vlamakis H."/>
            <person name="Xavier R.J."/>
            <person name="Huttenhower C."/>
        </authorList>
    </citation>
    <scope>NUCLEOTIDE SEQUENCE [LARGE SCALE GENOMIC DNA]</scope>
    <source>
        <strain evidence="6 7">RJX1124</strain>
    </source>
</reference>
<dbReference type="RefSeq" id="WP_101871645.1">
    <property type="nucleotide sequence ID" value="NZ_NIHS01000067.1"/>
</dbReference>
<dbReference type="CDD" id="cd13128">
    <property type="entry name" value="MATE_Wzx_like"/>
    <property type="match status" value="1"/>
</dbReference>
<dbReference type="GO" id="GO:0016020">
    <property type="term" value="C:membrane"/>
    <property type="evidence" value="ECO:0007669"/>
    <property type="project" value="UniProtKB-SubCell"/>
</dbReference>
<feature type="transmembrane region" description="Helical" evidence="5">
    <location>
        <begin position="403"/>
        <end position="422"/>
    </location>
</feature>
<feature type="transmembrane region" description="Helical" evidence="5">
    <location>
        <begin position="156"/>
        <end position="178"/>
    </location>
</feature>
<evidence type="ECO:0000256" key="1">
    <source>
        <dbReference type="ARBA" id="ARBA00004141"/>
    </source>
</evidence>
<evidence type="ECO:0000256" key="4">
    <source>
        <dbReference type="ARBA" id="ARBA00023136"/>
    </source>
</evidence>
<sequence>MGVLKYQILQIILPLVTAPYIARVLGPEKIGIYSYTFNVASYFMIFANLGIANYGNREIAKARQNYEKLNQTFSNIVSLHMGLTIVMMLFYTLYLCFWKKDIYSYICFIYLIGTFFDINWFFFGIEKFKITVTRNTIIRLISVVSIFIFVKDQNDLWKYILIMALGNAIGQSAVWIVVPQYIKLVKPQWKEIKKHVKPLLILFIPVIAVSLYKSMDKIMIGTFSNNTQLGYFENAEKIINIPLSLITAVGTVMLPKMSNMVASGNSKQILNYIKISIKYVMIIAIAFSFGTAAIAPVFTPLFFGKSFIESGVLIQMLSITIPFIAFANVLRTQFLIPNSYDRSYTISILLGAGLNVIVNVLLIPQLGALGAVIGTIIAETSVCLIQSVAVSNRLPILQYVKESIYFIFLGLGMYFLIIKMGQKCESTFWTLGCQILVGGVVYLTGAMIFLYNTRDEIFLNILNHLKYKIEKRKKI</sequence>
<evidence type="ECO:0000313" key="6">
    <source>
        <dbReference type="EMBL" id="PLT68038.1"/>
    </source>
</evidence>
<organism evidence="6 7">
    <name type="scientific">Mediterraneibacter gnavus</name>
    <name type="common">Ruminococcus gnavus</name>
    <dbReference type="NCBI Taxonomy" id="33038"/>
    <lineage>
        <taxon>Bacteria</taxon>
        <taxon>Bacillati</taxon>
        <taxon>Bacillota</taxon>
        <taxon>Clostridia</taxon>
        <taxon>Lachnospirales</taxon>
        <taxon>Lachnospiraceae</taxon>
        <taxon>Mediterraneibacter</taxon>
    </lineage>
</organism>
<comment type="caution">
    <text evidence="6">The sequence shown here is derived from an EMBL/GenBank/DDBJ whole genome shotgun (WGS) entry which is preliminary data.</text>
</comment>
<gene>
    <name evidence="6" type="ORF">CDL26_16445</name>
</gene>
<feature type="transmembrane region" description="Helical" evidence="5">
    <location>
        <begin position="368"/>
        <end position="391"/>
    </location>
</feature>
<feature type="transmembrane region" description="Helical" evidence="5">
    <location>
        <begin position="275"/>
        <end position="298"/>
    </location>
</feature>
<feature type="transmembrane region" description="Helical" evidence="5">
    <location>
        <begin position="428"/>
        <end position="451"/>
    </location>
</feature>
<feature type="transmembrane region" description="Helical" evidence="5">
    <location>
        <begin position="310"/>
        <end position="330"/>
    </location>
</feature>
<protein>
    <submittedName>
        <fullName evidence="6">Flippase</fullName>
    </submittedName>
</protein>
<keyword evidence="2 5" id="KW-0812">Transmembrane</keyword>
<feature type="transmembrane region" description="Helical" evidence="5">
    <location>
        <begin position="132"/>
        <end position="150"/>
    </location>
</feature>
<evidence type="ECO:0000256" key="5">
    <source>
        <dbReference type="SAM" id="Phobius"/>
    </source>
</evidence>
<dbReference type="PANTHER" id="PTHR43424:SF1">
    <property type="entry name" value="LOCUS PUTATIVE PROTEIN 1-RELATED"/>
    <property type="match status" value="1"/>
</dbReference>
<dbReference type="EMBL" id="NIHS01000067">
    <property type="protein sequence ID" value="PLT68038.1"/>
    <property type="molecule type" value="Genomic_DNA"/>
</dbReference>
<dbReference type="PANTHER" id="PTHR43424">
    <property type="entry name" value="LOCUS PUTATIVE PROTEIN 1-RELATED"/>
    <property type="match status" value="1"/>
</dbReference>
<evidence type="ECO:0000256" key="3">
    <source>
        <dbReference type="ARBA" id="ARBA00022989"/>
    </source>
</evidence>
<dbReference type="Pfam" id="PF01943">
    <property type="entry name" value="Polysacc_synt"/>
    <property type="match status" value="1"/>
</dbReference>